<keyword evidence="2" id="KW-0238">DNA-binding</keyword>
<dbReference type="Proteomes" id="UP001597094">
    <property type="component" value="Unassembled WGS sequence"/>
</dbReference>
<keyword evidence="4" id="KW-1185">Reference proteome</keyword>
<keyword evidence="1" id="KW-0680">Restriction system</keyword>
<dbReference type="Gene3D" id="3.90.220.20">
    <property type="entry name" value="DNA methylase specificity domains"/>
    <property type="match status" value="1"/>
</dbReference>
<dbReference type="EMBL" id="JBHTLD010000017">
    <property type="protein sequence ID" value="MFD1185269.1"/>
    <property type="molecule type" value="Genomic_DNA"/>
</dbReference>
<name>A0ABW3SKA4_9BACT</name>
<sequence>MTWTTNGYGGRVQIISGRFSINGDRGILIPRIEQIPGVDFIKYLLEPILISQAVGRIVEGKKNEYTKVSPEIVAKSILTLPVDEDDIIDYERIERKARKINSIQTIQKSLRKHREILDDAEVVIEIKDPYTTLSLGDERYFSLSIGERVLVKDGLPEGVPAYSANVKVPLTHIAESNIVGFDNPSILWGIDGIFFWNIIPEDVVFATTDHCGRLLINSPELSPDYVYHYLQATRLEYGFDRVFRANLENMKNLVEVKVPLNEKGEVCLKRQQKIAERYKKINALKDMLNEKLDVLQCTHVDINL</sequence>
<comment type="caution">
    <text evidence="3">The sequence shown here is derived from an EMBL/GenBank/DDBJ whole genome shotgun (WGS) entry which is preliminary data.</text>
</comment>
<dbReference type="SUPFAM" id="SSF116734">
    <property type="entry name" value="DNA methylase specificity domain"/>
    <property type="match status" value="1"/>
</dbReference>
<dbReference type="RefSeq" id="WP_377523010.1">
    <property type="nucleotide sequence ID" value="NZ_JBHTLD010000017.1"/>
</dbReference>
<evidence type="ECO:0008006" key="5">
    <source>
        <dbReference type="Google" id="ProtNLM"/>
    </source>
</evidence>
<reference evidence="4" key="1">
    <citation type="journal article" date="2019" name="Int. J. Syst. Evol. Microbiol.">
        <title>The Global Catalogue of Microorganisms (GCM) 10K type strain sequencing project: providing services to taxonomists for standard genome sequencing and annotation.</title>
        <authorList>
            <consortium name="The Broad Institute Genomics Platform"/>
            <consortium name="The Broad Institute Genome Sequencing Center for Infectious Disease"/>
            <person name="Wu L."/>
            <person name="Ma J."/>
        </authorList>
    </citation>
    <scope>NUCLEOTIDE SEQUENCE [LARGE SCALE GENOMIC DNA]</scope>
    <source>
        <strain evidence="4">JCM 31319</strain>
    </source>
</reference>
<evidence type="ECO:0000256" key="2">
    <source>
        <dbReference type="ARBA" id="ARBA00023125"/>
    </source>
</evidence>
<protein>
    <recommendedName>
        <fullName evidence="5">Type I restriction modification DNA specificity domain-containing protein</fullName>
    </recommendedName>
</protein>
<evidence type="ECO:0000256" key="1">
    <source>
        <dbReference type="ARBA" id="ARBA00022747"/>
    </source>
</evidence>
<evidence type="ECO:0000313" key="4">
    <source>
        <dbReference type="Proteomes" id="UP001597094"/>
    </source>
</evidence>
<dbReference type="InterPro" id="IPR044946">
    <property type="entry name" value="Restrct_endonuc_typeI_TRD_sf"/>
</dbReference>
<accession>A0ABW3SKA4</accession>
<proteinExistence type="predicted"/>
<evidence type="ECO:0000313" key="3">
    <source>
        <dbReference type="EMBL" id="MFD1185269.1"/>
    </source>
</evidence>
<organism evidence="3 4">
    <name type="scientific">Pontibacter rugosus</name>
    <dbReference type="NCBI Taxonomy" id="1745966"/>
    <lineage>
        <taxon>Bacteria</taxon>
        <taxon>Pseudomonadati</taxon>
        <taxon>Bacteroidota</taxon>
        <taxon>Cytophagia</taxon>
        <taxon>Cytophagales</taxon>
        <taxon>Hymenobacteraceae</taxon>
        <taxon>Pontibacter</taxon>
    </lineage>
</organism>
<gene>
    <name evidence="3" type="ORF">ACFQ2O_03550</name>
</gene>